<comment type="caution">
    <text evidence="1">The sequence shown here is derived from an EMBL/GenBank/DDBJ whole genome shotgun (WGS) entry which is preliminary data.</text>
</comment>
<sequence length="71" mass="8276">MQKYQIGELAYIIESTIHVTQVKILKYVGGYYTVRFSNGGGIRVRENRLYKTKEEAEQIVTSVKARNMIQY</sequence>
<proteinExistence type="predicted"/>
<organism evidence="1 2">
    <name type="scientific">Candidatus Fimiplasma intestinipullorum</name>
    <dbReference type="NCBI Taxonomy" id="2840825"/>
    <lineage>
        <taxon>Bacteria</taxon>
        <taxon>Bacillati</taxon>
        <taxon>Bacillota</taxon>
        <taxon>Clostridia</taxon>
        <taxon>Eubacteriales</taxon>
        <taxon>Candidatus Fimiplasma</taxon>
    </lineage>
</organism>
<dbReference type="AlphaFoldDB" id="A0A9D1HPY2"/>
<name>A0A9D1HPY2_9FIRM</name>
<dbReference type="EMBL" id="DVMJ01000088">
    <property type="protein sequence ID" value="HIU14391.1"/>
    <property type="molecule type" value="Genomic_DNA"/>
</dbReference>
<dbReference type="Proteomes" id="UP000824175">
    <property type="component" value="Unassembled WGS sequence"/>
</dbReference>
<gene>
    <name evidence="1" type="ORF">IAD15_10040</name>
</gene>
<accession>A0A9D1HPY2</accession>
<evidence type="ECO:0000313" key="1">
    <source>
        <dbReference type="EMBL" id="HIU14391.1"/>
    </source>
</evidence>
<evidence type="ECO:0000313" key="2">
    <source>
        <dbReference type="Proteomes" id="UP000824175"/>
    </source>
</evidence>
<reference evidence="1" key="2">
    <citation type="journal article" date="2021" name="PeerJ">
        <title>Extensive microbial diversity within the chicken gut microbiome revealed by metagenomics and culture.</title>
        <authorList>
            <person name="Gilroy R."/>
            <person name="Ravi A."/>
            <person name="Getino M."/>
            <person name="Pursley I."/>
            <person name="Horton D.L."/>
            <person name="Alikhan N.F."/>
            <person name="Baker D."/>
            <person name="Gharbi K."/>
            <person name="Hall N."/>
            <person name="Watson M."/>
            <person name="Adriaenssens E.M."/>
            <person name="Foster-Nyarko E."/>
            <person name="Jarju S."/>
            <person name="Secka A."/>
            <person name="Antonio M."/>
            <person name="Oren A."/>
            <person name="Chaudhuri R.R."/>
            <person name="La Ragione R."/>
            <person name="Hildebrand F."/>
            <person name="Pallen M.J."/>
        </authorList>
    </citation>
    <scope>NUCLEOTIDE SEQUENCE</scope>
    <source>
        <strain evidence="1">CHK195-11698</strain>
    </source>
</reference>
<reference evidence="1" key="1">
    <citation type="submission" date="2020-10" db="EMBL/GenBank/DDBJ databases">
        <authorList>
            <person name="Gilroy R."/>
        </authorList>
    </citation>
    <scope>NUCLEOTIDE SEQUENCE</scope>
    <source>
        <strain evidence="1">CHK195-11698</strain>
    </source>
</reference>
<protein>
    <submittedName>
        <fullName evidence="1">Uncharacterized protein</fullName>
    </submittedName>
</protein>